<evidence type="ECO:0000313" key="3">
    <source>
        <dbReference type="Proteomes" id="UP001460270"/>
    </source>
</evidence>
<evidence type="ECO:0008006" key="4">
    <source>
        <dbReference type="Google" id="ProtNLM"/>
    </source>
</evidence>
<feature type="compositionally biased region" description="Polar residues" evidence="1">
    <location>
        <begin position="45"/>
        <end position="59"/>
    </location>
</feature>
<feature type="compositionally biased region" description="Polar residues" evidence="1">
    <location>
        <begin position="209"/>
        <end position="227"/>
    </location>
</feature>
<dbReference type="GO" id="GO:0005634">
    <property type="term" value="C:nucleus"/>
    <property type="evidence" value="ECO:0007669"/>
    <property type="project" value="TreeGrafter"/>
</dbReference>
<keyword evidence="3" id="KW-1185">Reference proteome</keyword>
<dbReference type="EMBL" id="JBBPFD010000017">
    <property type="protein sequence ID" value="KAK7891521.1"/>
    <property type="molecule type" value="Genomic_DNA"/>
</dbReference>
<dbReference type="GO" id="GO:0032922">
    <property type="term" value="P:circadian regulation of gene expression"/>
    <property type="evidence" value="ECO:0007669"/>
    <property type="project" value="InterPro"/>
</dbReference>
<feature type="region of interest" description="Disordered" evidence="1">
    <location>
        <begin position="1"/>
        <end position="59"/>
    </location>
</feature>
<comment type="caution">
    <text evidence="2">The sequence shown here is derived from an EMBL/GenBank/DDBJ whole genome shotgun (WGS) entry which is preliminary data.</text>
</comment>
<protein>
    <recommendedName>
        <fullName evidence="4">Circadian associated repressor of transcription</fullName>
    </recommendedName>
</protein>
<evidence type="ECO:0000313" key="2">
    <source>
        <dbReference type="EMBL" id="KAK7891521.1"/>
    </source>
</evidence>
<dbReference type="Pfam" id="PF15673">
    <property type="entry name" value="Ciart"/>
    <property type="match status" value="1"/>
</dbReference>
<dbReference type="GO" id="GO:0045892">
    <property type="term" value="P:negative regulation of DNA-templated transcription"/>
    <property type="evidence" value="ECO:0007669"/>
    <property type="project" value="TreeGrafter"/>
</dbReference>
<evidence type="ECO:0000256" key="1">
    <source>
        <dbReference type="SAM" id="MobiDB-lite"/>
    </source>
</evidence>
<name>A0AAW0N5H6_9GOBI</name>
<gene>
    <name evidence="2" type="ORF">WMY93_023484</name>
</gene>
<feature type="region of interest" description="Disordered" evidence="1">
    <location>
        <begin position="205"/>
        <end position="237"/>
    </location>
</feature>
<accession>A0AAW0N5H6</accession>
<dbReference type="AlphaFoldDB" id="A0AAW0N5H6"/>
<dbReference type="PANTHER" id="PTHR35441">
    <property type="entry name" value="CIRCADIAN-ASSOCIATED TRANSCRIPTIONAL REPRESSOR"/>
    <property type="match status" value="1"/>
</dbReference>
<reference evidence="3" key="1">
    <citation type="submission" date="2024-04" db="EMBL/GenBank/DDBJ databases">
        <title>Salinicola lusitanus LLJ914,a marine bacterium isolated from the Okinawa Trough.</title>
        <authorList>
            <person name="Li J."/>
        </authorList>
    </citation>
    <scope>NUCLEOTIDE SEQUENCE [LARGE SCALE GENOMIC DNA]</scope>
</reference>
<dbReference type="GO" id="GO:0000978">
    <property type="term" value="F:RNA polymerase II cis-regulatory region sequence-specific DNA binding"/>
    <property type="evidence" value="ECO:0007669"/>
    <property type="project" value="TreeGrafter"/>
</dbReference>
<sequence>MSTDSESSIDWLESDQEEQEGRRTPTGQESHPSTPPPRALKRQHSAQTCQLPPGSSQTGQSFSQKCAELQCYIHPLSLILNGLRSGRYRERLSTFQESVAMDRIQRIMGVLQNPCLGDKYINIILKMEEMLKSWFPQVRLAQQAAQTEEHVPSKKAKTCSSLMVNPFTYTEPESGPKPLRVTDLTPPGAYSASNVKWLHTRAEPAPDTDLTQDSAVSSSTDCFSQTEPRARGPPLRRINAPCLEKLLKSTESIITQRMDSSS</sequence>
<dbReference type="InterPro" id="IPR031373">
    <property type="entry name" value="Ciart"/>
</dbReference>
<proteinExistence type="predicted"/>
<organism evidence="2 3">
    <name type="scientific">Mugilogobius chulae</name>
    <name type="common">yellowstripe goby</name>
    <dbReference type="NCBI Taxonomy" id="88201"/>
    <lineage>
        <taxon>Eukaryota</taxon>
        <taxon>Metazoa</taxon>
        <taxon>Chordata</taxon>
        <taxon>Craniata</taxon>
        <taxon>Vertebrata</taxon>
        <taxon>Euteleostomi</taxon>
        <taxon>Actinopterygii</taxon>
        <taxon>Neopterygii</taxon>
        <taxon>Teleostei</taxon>
        <taxon>Neoteleostei</taxon>
        <taxon>Acanthomorphata</taxon>
        <taxon>Gobiaria</taxon>
        <taxon>Gobiiformes</taxon>
        <taxon>Gobioidei</taxon>
        <taxon>Gobiidae</taxon>
        <taxon>Gobionellinae</taxon>
        <taxon>Mugilogobius</taxon>
    </lineage>
</organism>
<dbReference type="PANTHER" id="PTHR35441:SF2">
    <property type="entry name" value="CIRCADIAN-ASSOCIATED TRANSCRIPTIONAL REPRESSOR"/>
    <property type="match status" value="1"/>
</dbReference>
<dbReference type="Proteomes" id="UP001460270">
    <property type="component" value="Unassembled WGS sequence"/>
</dbReference>